<dbReference type="InterPro" id="IPR001604">
    <property type="entry name" value="Endo_G_ENPP1-like_dom"/>
</dbReference>
<dbReference type="PANTHER" id="PTHR13966:SF5">
    <property type="entry name" value="ENDONUCLEASE G, MITOCHONDRIAL"/>
    <property type="match status" value="1"/>
</dbReference>
<dbReference type="InterPro" id="IPR044925">
    <property type="entry name" value="His-Me_finger_sf"/>
</dbReference>
<dbReference type="SMART" id="SM00477">
    <property type="entry name" value="NUC"/>
    <property type="match status" value="1"/>
</dbReference>
<evidence type="ECO:0000313" key="5">
    <source>
        <dbReference type="EMBL" id="QIZ73026.1"/>
    </source>
</evidence>
<dbReference type="GO" id="GO:0004519">
    <property type="term" value="F:endonuclease activity"/>
    <property type="evidence" value="ECO:0007669"/>
    <property type="project" value="UniProtKB-KW"/>
</dbReference>
<keyword evidence="5" id="KW-0378">Hydrolase</keyword>
<dbReference type="GO" id="GO:0016787">
    <property type="term" value="F:hydrolase activity"/>
    <property type="evidence" value="ECO:0007669"/>
    <property type="project" value="InterPro"/>
</dbReference>
<dbReference type="GO" id="GO:0046872">
    <property type="term" value="F:metal ion binding"/>
    <property type="evidence" value="ECO:0007669"/>
    <property type="project" value="UniProtKB-KW"/>
</dbReference>
<dbReference type="SUPFAM" id="SSF54060">
    <property type="entry name" value="His-Me finger endonucleases"/>
    <property type="match status" value="1"/>
</dbReference>
<keyword evidence="2" id="KW-0479">Metal-binding</keyword>
<dbReference type="PANTHER" id="PTHR13966">
    <property type="entry name" value="ENDONUCLEASE RELATED"/>
    <property type="match status" value="1"/>
</dbReference>
<feature type="active site" description="Proton acceptor" evidence="1">
    <location>
        <position position="333"/>
    </location>
</feature>
<feature type="domain" description="DNA/RNA non-specific endonuclease/pyrophosphatase/phosphodiesterase" evidence="4">
    <location>
        <begin position="258"/>
        <end position="504"/>
    </location>
</feature>
<evidence type="ECO:0000259" key="3">
    <source>
        <dbReference type="SMART" id="SM00477"/>
    </source>
</evidence>
<feature type="domain" description="ENPP1-3/EXOG-like endonuclease/phosphodiesterase" evidence="3">
    <location>
        <begin position="259"/>
        <end position="501"/>
    </location>
</feature>
<reference evidence="5 6" key="1">
    <citation type="submission" date="2020-04" db="EMBL/GenBank/DDBJ databases">
        <authorList>
            <person name="Basu S."/>
            <person name="Maruthanayagam V."/>
            <person name="Chakraborty S."/>
            <person name="Pramanik A."/>
            <person name="Mukherjee J."/>
            <person name="Brink B."/>
        </authorList>
    </citation>
    <scope>NUCLEOTIDE SEQUENCE [LARGE SCALE GENOMIC DNA]</scope>
    <source>
        <strain evidence="5 6">AP17</strain>
    </source>
</reference>
<keyword evidence="6" id="KW-1185">Reference proteome</keyword>
<dbReference type="Pfam" id="PF01223">
    <property type="entry name" value="Endonuclease_NS"/>
    <property type="match status" value="1"/>
</dbReference>
<dbReference type="RefSeq" id="WP_168571172.1">
    <property type="nucleotide sequence ID" value="NZ_CP051167.1"/>
</dbReference>
<accession>A0A6H1U3L9</accession>
<dbReference type="GO" id="GO:0003676">
    <property type="term" value="F:nucleic acid binding"/>
    <property type="evidence" value="ECO:0007669"/>
    <property type="project" value="InterPro"/>
</dbReference>
<gene>
    <name evidence="5" type="ORF">HCG48_22480</name>
</gene>
<proteinExistence type="predicted"/>
<name>A0A6H1U3L9_9CYAN</name>
<organism evidence="5 6">
    <name type="scientific">Oxynema aestuarii AP17</name>
    <dbReference type="NCBI Taxonomy" id="2064643"/>
    <lineage>
        <taxon>Bacteria</taxon>
        <taxon>Bacillati</taxon>
        <taxon>Cyanobacteriota</taxon>
        <taxon>Cyanophyceae</taxon>
        <taxon>Oscillatoriophycideae</taxon>
        <taxon>Oscillatoriales</taxon>
        <taxon>Oscillatoriaceae</taxon>
        <taxon>Oxynema</taxon>
        <taxon>Oxynema aestuarii</taxon>
    </lineage>
</organism>
<dbReference type="InterPro" id="IPR040255">
    <property type="entry name" value="Non-specific_endonuclease"/>
</dbReference>
<keyword evidence="5" id="KW-0255">Endonuclease</keyword>
<evidence type="ECO:0000256" key="2">
    <source>
        <dbReference type="PIRSR" id="PIRSR640255-2"/>
    </source>
</evidence>
<dbReference type="AlphaFoldDB" id="A0A6H1U3L9"/>
<dbReference type="Proteomes" id="UP000500857">
    <property type="component" value="Chromosome"/>
</dbReference>
<evidence type="ECO:0000256" key="1">
    <source>
        <dbReference type="PIRSR" id="PIRSR640255-1"/>
    </source>
</evidence>
<evidence type="ECO:0000313" key="6">
    <source>
        <dbReference type="Proteomes" id="UP000500857"/>
    </source>
</evidence>
<dbReference type="InterPro" id="IPR044929">
    <property type="entry name" value="DNA/RNA_non-sp_Endonuclease_sf"/>
</dbReference>
<dbReference type="SMART" id="SM00892">
    <property type="entry name" value="Endonuclease_NS"/>
    <property type="match status" value="1"/>
</dbReference>
<dbReference type="KEGG" id="oxy:HCG48_22480"/>
<evidence type="ECO:0000259" key="4">
    <source>
        <dbReference type="SMART" id="SM00892"/>
    </source>
</evidence>
<protein>
    <submittedName>
        <fullName evidence="5">DNA/RNA non-specific endonuclease</fullName>
    </submittedName>
</protein>
<dbReference type="EMBL" id="CP051167">
    <property type="protein sequence ID" value="QIZ73026.1"/>
    <property type="molecule type" value="Genomic_DNA"/>
</dbReference>
<feature type="binding site" evidence="2">
    <location>
        <position position="364"/>
    </location>
    <ligand>
        <name>Mg(2+)</name>
        <dbReference type="ChEBI" id="CHEBI:18420"/>
        <note>catalytic</note>
    </ligand>
</feature>
<dbReference type="Gene3D" id="3.40.570.10">
    <property type="entry name" value="Extracellular Endonuclease, subunit A"/>
    <property type="match status" value="1"/>
</dbReference>
<keyword evidence="5" id="KW-0540">Nuclease</keyword>
<dbReference type="InterPro" id="IPR020821">
    <property type="entry name" value="ENPP1-3/EXOG-like_nuc-like"/>
</dbReference>
<sequence length="558" mass="62908">MSKDEIQEFSYPNDGWGEYLKTKRVSVEQENNPIPGMRGDFAVPTLFNGNFDAIVYKYSSQNIPSWYIDTPTNPLKQSALIDVAGIPGSTGLPNYALQLGGGNPTQATHDWFMVPDWGNLRFDVFAPVESGELNVKLETIEGQSKNVTIALDRDADFLIDETNSREIPIVKEIYSEIENQIGFGRKGFETFQLKLHLSDSEIAEFRGKPAKISFSLQGGDFVYIDNVFFKSDFLAIANPTEARWNLESSTSVNNLLLEKPQYALSYNADTKLANWVGWKVDKTWVTQPQPEPGEFPTGLLRRPEFIADPDLLASGLSSYDANIFTGLGMDRGHLAPDRDKRRHPKDQLSTYLTTNLIAQSMDNNRFFVSGSDNPRDASAWFNIEDKVVFPRAAQGEELYIFAGAFGNNDNSQPRTNVPELLNLNVNRGNTNPDNLVSQEIHIPKWTWKSIIALEQPGADITSSNIEGFAYITPNRAEPDWNNVSSEGIANPLNVFSQFLNNNRGNITNPTDWRNPDTWRVTIPELTHILNERNRVRDYDFNFDFLSNLPETIQQTLNS</sequence>